<dbReference type="CDD" id="cd06848">
    <property type="entry name" value="GCS_H"/>
    <property type="match status" value="1"/>
</dbReference>
<organism evidence="6 7">
    <name type="scientific">Hermanssonia centrifuga</name>
    <dbReference type="NCBI Taxonomy" id="98765"/>
    <lineage>
        <taxon>Eukaryota</taxon>
        <taxon>Fungi</taxon>
        <taxon>Dikarya</taxon>
        <taxon>Basidiomycota</taxon>
        <taxon>Agaricomycotina</taxon>
        <taxon>Agaricomycetes</taxon>
        <taxon>Polyporales</taxon>
        <taxon>Meruliaceae</taxon>
        <taxon>Hermanssonia</taxon>
    </lineage>
</organism>
<keyword evidence="7" id="KW-1185">Reference proteome</keyword>
<comment type="cofactor">
    <cofactor evidence="4">
        <name>(R)-lipoate</name>
        <dbReference type="ChEBI" id="CHEBI:83088"/>
    </cofactor>
    <text evidence="4">Binds 1 lipoyl cofactor covalently.</text>
</comment>
<keyword evidence="2 3" id="KW-0450">Lipoyl</keyword>
<name>A0A4V3XBJ3_9APHY</name>
<dbReference type="InterPro" id="IPR017453">
    <property type="entry name" value="GCV_H_sub"/>
</dbReference>
<dbReference type="HAMAP" id="MF_00272">
    <property type="entry name" value="GcvH"/>
    <property type="match status" value="1"/>
</dbReference>
<dbReference type="Gene3D" id="2.40.50.100">
    <property type="match status" value="1"/>
</dbReference>
<dbReference type="Pfam" id="PF01597">
    <property type="entry name" value="GCV_H"/>
    <property type="match status" value="1"/>
</dbReference>
<comment type="subcellular location">
    <subcellularLocation>
        <location evidence="4">Mitochondrion</location>
    </subcellularLocation>
</comment>
<feature type="domain" description="Lipoyl-binding" evidence="5">
    <location>
        <begin position="57"/>
        <end position="142"/>
    </location>
</feature>
<evidence type="ECO:0000313" key="6">
    <source>
        <dbReference type="EMBL" id="THH02143.1"/>
    </source>
</evidence>
<dbReference type="NCBIfam" id="TIGR00527">
    <property type="entry name" value="gcvH"/>
    <property type="match status" value="1"/>
</dbReference>
<dbReference type="InterPro" id="IPR002930">
    <property type="entry name" value="GCV_H"/>
</dbReference>
<dbReference type="AlphaFoldDB" id="A0A4V3XBJ3"/>
<accession>A0A4V3XBJ3</accession>
<dbReference type="PROSITE" id="PS50968">
    <property type="entry name" value="BIOTINYL_LIPOYL"/>
    <property type="match status" value="1"/>
</dbReference>
<keyword evidence="4" id="KW-0496">Mitochondrion</keyword>
<dbReference type="NCBIfam" id="NF002270">
    <property type="entry name" value="PRK01202.1"/>
    <property type="match status" value="1"/>
</dbReference>
<evidence type="ECO:0000259" key="5">
    <source>
        <dbReference type="PROSITE" id="PS50968"/>
    </source>
</evidence>
<comment type="function">
    <text evidence="4">The H protein shuttles the methylamine group of glycine from the P protein to the T protein.</text>
</comment>
<protein>
    <recommendedName>
        <fullName evidence="4">Glycine cleavage system H protein</fullName>
    </recommendedName>
</protein>
<dbReference type="InterPro" id="IPR033753">
    <property type="entry name" value="GCV_H/Fam206"/>
</dbReference>
<feature type="modified residue" description="N6-lipoyllysine" evidence="3">
    <location>
        <position position="98"/>
    </location>
</feature>
<comment type="caution">
    <text evidence="6">The sequence shown here is derived from an EMBL/GenBank/DDBJ whole genome shotgun (WGS) entry which is preliminary data.</text>
</comment>
<evidence type="ECO:0000256" key="3">
    <source>
        <dbReference type="PIRSR" id="PIRSR617453-50"/>
    </source>
</evidence>
<sequence length="165" mass="18081">MFHVLRQASRAGVRLQARRSGVSPNAFRLAPVLVRTLITKKYTEDHETVIFDDSTMTGTVAITDFAQSSLGDVVFVELPTVGTKVKQGDQIGAVESVKAASDIVEYSVVFMEILEEVNEELSSQPSLLNKSPESDGWLCKIKVSDASELDSLMTPDAYKSHCEEV</sequence>
<dbReference type="InterPro" id="IPR011053">
    <property type="entry name" value="Single_hybrid_motif"/>
</dbReference>
<dbReference type="GO" id="GO:0009249">
    <property type="term" value="P:protein lipoylation"/>
    <property type="evidence" value="ECO:0007669"/>
    <property type="project" value="TreeGrafter"/>
</dbReference>
<dbReference type="EMBL" id="SGPJ01000010">
    <property type="protein sequence ID" value="THH02143.1"/>
    <property type="molecule type" value="Genomic_DNA"/>
</dbReference>
<gene>
    <name evidence="6" type="ORF">EW026_g681</name>
</gene>
<dbReference type="Proteomes" id="UP000309038">
    <property type="component" value="Unassembled WGS sequence"/>
</dbReference>
<dbReference type="InterPro" id="IPR000089">
    <property type="entry name" value="Biotin_lipoyl"/>
</dbReference>
<dbReference type="SUPFAM" id="SSF51230">
    <property type="entry name" value="Single hybrid motif"/>
    <property type="match status" value="1"/>
</dbReference>
<dbReference type="GO" id="GO:0019464">
    <property type="term" value="P:glycine decarboxylation via glycine cleavage system"/>
    <property type="evidence" value="ECO:0007669"/>
    <property type="project" value="UniProtKB-UniRule"/>
</dbReference>
<evidence type="ECO:0000256" key="1">
    <source>
        <dbReference type="ARBA" id="ARBA00009249"/>
    </source>
</evidence>
<evidence type="ECO:0000256" key="2">
    <source>
        <dbReference type="ARBA" id="ARBA00022823"/>
    </source>
</evidence>
<proteinExistence type="inferred from homology"/>
<dbReference type="GO" id="GO:0005960">
    <property type="term" value="C:glycine cleavage complex"/>
    <property type="evidence" value="ECO:0007669"/>
    <property type="project" value="UniProtKB-UniRule"/>
</dbReference>
<evidence type="ECO:0000313" key="7">
    <source>
        <dbReference type="Proteomes" id="UP000309038"/>
    </source>
</evidence>
<evidence type="ECO:0000256" key="4">
    <source>
        <dbReference type="RuleBase" id="RU364055"/>
    </source>
</evidence>
<comment type="similarity">
    <text evidence="1 4">Belongs to the GcvH family.</text>
</comment>
<keyword evidence="4" id="KW-0809">Transit peptide</keyword>
<reference evidence="6 7" key="1">
    <citation type="submission" date="2019-02" db="EMBL/GenBank/DDBJ databases">
        <title>Genome sequencing of the rare red list fungi Phlebia centrifuga.</title>
        <authorList>
            <person name="Buettner E."/>
            <person name="Kellner H."/>
        </authorList>
    </citation>
    <scope>NUCLEOTIDE SEQUENCE [LARGE SCALE GENOMIC DNA]</scope>
    <source>
        <strain evidence="6 7">DSM 108282</strain>
    </source>
</reference>
<comment type="subunit">
    <text evidence="4">The glycine cleavage system is composed of four proteins: P, T, L and H.</text>
</comment>
<dbReference type="PANTHER" id="PTHR11715">
    <property type="entry name" value="GLYCINE CLEAVAGE SYSTEM H PROTEIN"/>
    <property type="match status" value="1"/>
</dbReference>
<dbReference type="PANTHER" id="PTHR11715:SF3">
    <property type="entry name" value="GLYCINE CLEAVAGE SYSTEM H PROTEIN-RELATED"/>
    <property type="match status" value="1"/>
</dbReference>
<dbReference type="GO" id="GO:0005739">
    <property type="term" value="C:mitochondrion"/>
    <property type="evidence" value="ECO:0007669"/>
    <property type="project" value="UniProtKB-SubCell"/>
</dbReference>